<feature type="compositionally biased region" description="Low complexity" evidence="7">
    <location>
        <begin position="1"/>
        <end position="23"/>
    </location>
</feature>
<keyword evidence="5" id="KW-0378">Hydrolase</keyword>
<evidence type="ECO:0000256" key="6">
    <source>
        <dbReference type="ARBA" id="ARBA00023204"/>
    </source>
</evidence>
<keyword evidence="6" id="KW-0234">DNA repair</keyword>
<feature type="region of interest" description="Disordered" evidence="7">
    <location>
        <begin position="544"/>
        <end position="608"/>
    </location>
</feature>
<organism evidence="8 9">
    <name type="scientific">Acaromyces ingoldii</name>
    <dbReference type="NCBI Taxonomy" id="215250"/>
    <lineage>
        <taxon>Eukaryota</taxon>
        <taxon>Fungi</taxon>
        <taxon>Dikarya</taxon>
        <taxon>Basidiomycota</taxon>
        <taxon>Ustilaginomycotina</taxon>
        <taxon>Exobasidiomycetes</taxon>
        <taxon>Exobasidiales</taxon>
        <taxon>Cryptobasidiaceae</taxon>
        <taxon>Acaromyces</taxon>
    </lineage>
</organism>
<feature type="region of interest" description="Disordered" evidence="7">
    <location>
        <begin position="1"/>
        <end position="212"/>
    </location>
</feature>
<name>A0A316YAW3_9BASI</name>
<evidence type="ECO:0000256" key="7">
    <source>
        <dbReference type="SAM" id="MobiDB-lite"/>
    </source>
</evidence>
<dbReference type="SUPFAM" id="SSF51658">
    <property type="entry name" value="Xylose isomerase-like"/>
    <property type="match status" value="1"/>
</dbReference>
<feature type="compositionally biased region" description="Acidic residues" evidence="7">
    <location>
        <begin position="175"/>
        <end position="189"/>
    </location>
</feature>
<dbReference type="GO" id="GO:0016787">
    <property type="term" value="F:hydrolase activity"/>
    <property type="evidence" value="ECO:0007669"/>
    <property type="project" value="UniProtKB-KW"/>
</dbReference>
<feature type="compositionally biased region" description="Basic residues" evidence="7">
    <location>
        <begin position="196"/>
        <end position="208"/>
    </location>
</feature>
<dbReference type="GO" id="GO:0005739">
    <property type="term" value="C:mitochondrion"/>
    <property type="evidence" value="ECO:0007669"/>
    <property type="project" value="TreeGrafter"/>
</dbReference>
<gene>
    <name evidence="8" type="ORF">FA10DRAFT_234940</name>
</gene>
<dbReference type="InParanoid" id="A0A316YAW3"/>
<keyword evidence="9" id="KW-1185">Reference proteome</keyword>
<feature type="region of interest" description="Disordered" evidence="7">
    <location>
        <begin position="663"/>
        <end position="689"/>
    </location>
</feature>
<evidence type="ECO:0000313" key="9">
    <source>
        <dbReference type="Proteomes" id="UP000245768"/>
    </source>
</evidence>
<dbReference type="GeneID" id="37040926"/>
<protein>
    <submittedName>
        <fullName evidence="8">UvdE-domain-containing protein</fullName>
    </submittedName>
</protein>
<dbReference type="GO" id="GO:0043504">
    <property type="term" value="P:mitochondrial DNA repair"/>
    <property type="evidence" value="ECO:0007669"/>
    <property type="project" value="TreeGrafter"/>
</dbReference>
<keyword evidence="3" id="KW-0227">DNA damage</keyword>
<sequence length="689" mass="75848">MAAATPAPTTAAVDPAPVPAAAAPRRKTAPRPRPATAAGVLEQLDGPGLGAVDIKSNGRIKAAARKPKVEEAPEVNVVIEIANDQKPSTDEAAAKGGRRHKVARGQAVKEEAHEGIVHEEPPKRRARKAAIVEKDDDDDYDVGLDDGVQDGALDDAPKKKKTKKSRAAAVKTEEPGEDNAAEAELDSDGEPVRRDKNGRKIGKRKRKPKEPIVYEIPPVPHRDFRLEGPLDKRAERANGFTGRLGYACLNTVLRAQDPPKFCSRNVRIKTIEEKGMDWVFDLARQNVRDIVPLLEFNHAHGIHMMRLSSEIFPFASHEKYGYDIGFAAAELREAGDVARRLDQRLTMHPGQFCQLGTPRENVLAASIRELEVHARVLDLMGVGPDGVMILHGGGTYGDQAATLERIRHTIEHRLPANVRARLVLENDEMSYSAEELLPLCESLDPPVPLIFDFHHDALRPSSLSPREIIERAKALFARRGITPKYHLSEPRPGARNLRERRAHSDRCAELPEDLPADAHLMLECKDKEQGVLEMYRIYNLRDVPHDSLRPPADDLTTATGGRRSKLDGSGGASSPKKKKKKGAAGTGGEFDGDENGEPAVDEKSKVERAIEKAKANALKRGIEYKGPKSQEDRLAARGPLLSAREVMEDMRKQADWVRAELRAGRERRPYPGTEIEAEAPEPDEGTVVE</sequence>
<evidence type="ECO:0000256" key="2">
    <source>
        <dbReference type="ARBA" id="ARBA00022759"/>
    </source>
</evidence>
<feature type="compositionally biased region" description="Acidic residues" evidence="7">
    <location>
        <begin position="134"/>
        <end position="148"/>
    </location>
</feature>
<dbReference type="PANTHER" id="PTHR31290">
    <property type="entry name" value="UV-DAMAGE ENDONUCLEASE"/>
    <property type="match status" value="1"/>
</dbReference>
<keyword evidence="1" id="KW-0540">Nuclease</keyword>
<dbReference type="STRING" id="215250.A0A316YAW3"/>
<evidence type="ECO:0000256" key="5">
    <source>
        <dbReference type="ARBA" id="ARBA00022801"/>
    </source>
</evidence>
<dbReference type="Pfam" id="PF03851">
    <property type="entry name" value="UvdE"/>
    <property type="match status" value="1"/>
</dbReference>
<dbReference type="InterPro" id="IPR004601">
    <property type="entry name" value="UvdE"/>
</dbReference>
<reference evidence="8 9" key="1">
    <citation type="journal article" date="2018" name="Mol. Biol. Evol.">
        <title>Broad Genomic Sampling Reveals a Smut Pathogenic Ancestry of the Fungal Clade Ustilaginomycotina.</title>
        <authorList>
            <person name="Kijpornyongpan T."/>
            <person name="Mondo S.J."/>
            <person name="Barry K."/>
            <person name="Sandor L."/>
            <person name="Lee J."/>
            <person name="Lipzen A."/>
            <person name="Pangilinan J."/>
            <person name="LaButti K."/>
            <person name="Hainaut M."/>
            <person name="Henrissat B."/>
            <person name="Grigoriev I.V."/>
            <person name="Spatafora J.W."/>
            <person name="Aime M.C."/>
        </authorList>
    </citation>
    <scope>NUCLEOTIDE SEQUENCE [LARGE SCALE GENOMIC DNA]</scope>
    <source>
        <strain evidence="8 9">MCA 4198</strain>
    </source>
</reference>
<evidence type="ECO:0000313" key="8">
    <source>
        <dbReference type="EMBL" id="PWN86950.1"/>
    </source>
</evidence>
<proteinExistence type="predicted"/>
<dbReference type="GO" id="GO:0006289">
    <property type="term" value="P:nucleotide-excision repair"/>
    <property type="evidence" value="ECO:0007669"/>
    <property type="project" value="InterPro"/>
</dbReference>
<dbReference type="AlphaFoldDB" id="A0A316YAW3"/>
<dbReference type="NCBIfam" id="TIGR00629">
    <property type="entry name" value="uvde"/>
    <property type="match status" value="1"/>
</dbReference>
<evidence type="ECO:0000256" key="3">
    <source>
        <dbReference type="ARBA" id="ARBA00022763"/>
    </source>
</evidence>
<dbReference type="PANTHER" id="PTHR31290:SF5">
    <property type="entry name" value="UV-DAMAGE ENDONUCLEASE"/>
    <property type="match status" value="1"/>
</dbReference>
<dbReference type="FunCoup" id="A0A316YAW3">
    <property type="interactions" value="311"/>
</dbReference>
<keyword evidence="4" id="KW-0228">DNA excision</keyword>
<dbReference type="InterPro" id="IPR036237">
    <property type="entry name" value="Xyl_isomerase-like_sf"/>
</dbReference>
<evidence type="ECO:0000256" key="4">
    <source>
        <dbReference type="ARBA" id="ARBA00022769"/>
    </source>
</evidence>
<feature type="region of interest" description="Disordered" evidence="7">
    <location>
        <begin position="485"/>
        <end position="504"/>
    </location>
</feature>
<dbReference type="GO" id="GO:0009411">
    <property type="term" value="P:response to UV"/>
    <property type="evidence" value="ECO:0007669"/>
    <property type="project" value="InterPro"/>
</dbReference>
<dbReference type="GO" id="GO:0005634">
    <property type="term" value="C:nucleus"/>
    <property type="evidence" value="ECO:0007669"/>
    <property type="project" value="TreeGrafter"/>
</dbReference>
<keyword evidence="2" id="KW-0255">Endonuclease</keyword>
<feature type="compositionally biased region" description="Acidic residues" evidence="7">
    <location>
        <begin position="675"/>
        <end position="689"/>
    </location>
</feature>
<dbReference type="EMBL" id="KZ819641">
    <property type="protein sequence ID" value="PWN86950.1"/>
    <property type="molecule type" value="Genomic_DNA"/>
</dbReference>
<evidence type="ECO:0000256" key="1">
    <source>
        <dbReference type="ARBA" id="ARBA00022722"/>
    </source>
</evidence>
<dbReference type="RefSeq" id="XP_025374148.1">
    <property type="nucleotide sequence ID" value="XM_025519010.1"/>
</dbReference>
<dbReference type="Gene3D" id="3.20.20.150">
    <property type="entry name" value="Divalent-metal-dependent TIM barrel enzymes"/>
    <property type="match status" value="1"/>
</dbReference>
<dbReference type="OrthoDB" id="541883at2759"/>
<feature type="compositionally biased region" description="Basic and acidic residues" evidence="7">
    <location>
        <begin position="107"/>
        <end position="123"/>
    </location>
</feature>
<dbReference type="GO" id="GO:0004519">
    <property type="term" value="F:endonuclease activity"/>
    <property type="evidence" value="ECO:0007669"/>
    <property type="project" value="UniProtKB-KW"/>
</dbReference>
<dbReference type="Proteomes" id="UP000245768">
    <property type="component" value="Unassembled WGS sequence"/>
</dbReference>
<accession>A0A316YAW3</accession>